<dbReference type="InterPro" id="IPR035924">
    <property type="entry name" value="FlaG-like_sf"/>
</dbReference>
<sequence>MEIFQTTAKMQQSQTVAPKQNVDVQSVQQMQKAQINQDKMAQNDTAQKSAKVQSQDEMEKLIDQLNQSLNPFNTTLKFGFDNTSDDFYVSVIETKSNRMLRRFPVEQAEQLLPKMQEVNGLLFDQKG</sequence>
<accession>E4U1G4</accession>
<dbReference type="PANTHER" id="PTHR37166">
    <property type="entry name" value="PROTEIN FLAG"/>
    <property type="match status" value="1"/>
</dbReference>
<evidence type="ECO:0000256" key="1">
    <source>
        <dbReference type="SAM" id="MobiDB-lite"/>
    </source>
</evidence>
<dbReference type="PANTHER" id="PTHR37166:SF1">
    <property type="entry name" value="PROTEIN FLAG"/>
    <property type="match status" value="1"/>
</dbReference>
<dbReference type="Gene3D" id="3.30.160.170">
    <property type="entry name" value="FlaG-like"/>
    <property type="match status" value="1"/>
</dbReference>
<feature type="region of interest" description="Disordered" evidence="1">
    <location>
        <begin position="1"/>
        <end position="49"/>
    </location>
</feature>
<dbReference type="HOGENOM" id="CLU_1980451_0_0_7"/>
<protein>
    <submittedName>
        <fullName evidence="2">Flagellar protein FlaG protein</fullName>
    </submittedName>
</protein>
<evidence type="ECO:0000313" key="3">
    <source>
        <dbReference type="Proteomes" id="UP000008721"/>
    </source>
</evidence>
<dbReference type="AlphaFoldDB" id="E4U1G4"/>
<keyword evidence="2" id="KW-0966">Cell projection</keyword>
<dbReference type="InterPro" id="IPR005186">
    <property type="entry name" value="FlaG"/>
</dbReference>
<dbReference type="Proteomes" id="UP000008721">
    <property type="component" value="Chromosome"/>
</dbReference>
<keyword evidence="3" id="KW-1185">Reference proteome</keyword>
<keyword evidence="2" id="KW-0969">Cilium</keyword>
<dbReference type="eggNOG" id="COG1334">
    <property type="taxonomic scope" value="Bacteria"/>
</dbReference>
<dbReference type="SUPFAM" id="SSF160214">
    <property type="entry name" value="FlaG-like"/>
    <property type="match status" value="1"/>
</dbReference>
<keyword evidence="2" id="KW-0282">Flagellum</keyword>
<name>E4U1G4_SULKY</name>
<reference evidence="2 3" key="1">
    <citation type="journal article" date="2012" name="Stand. Genomic Sci.">
        <title>Complete genome sequence of the sulfur compounds oxidizing chemolithoautotroph Sulfuricurvum kujiense type strain (YK-1(T)).</title>
        <authorList>
            <person name="Han C."/>
            <person name="Kotsyurbenko O."/>
            <person name="Chertkov O."/>
            <person name="Held B."/>
            <person name="Lapidus A."/>
            <person name="Nolan M."/>
            <person name="Lucas S."/>
            <person name="Hammon N."/>
            <person name="Deshpande S."/>
            <person name="Cheng J.F."/>
            <person name="Tapia R."/>
            <person name="Goodwin L.A."/>
            <person name="Pitluck S."/>
            <person name="Liolios K."/>
            <person name="Pagani I."/>
            <person name="Ivanova N."/>
            <person name="Mavromatis K."/>
            <person name="Mikhailova N."/>
            <person name="Pati A."/>
            <person name="Chen A."/>
            <person name="Palaniappan K."/>
            <person name="Land M."/>
            <person name="Hauser L."/>
            <person name="Chang Y.J."/>
            <person name="Jeffries C.D."/>
            <person name="Brambilla E.M."/>
            <person name="Rohde M."/>
            <person name="Spring S."/>
            <person name="Sikorski J."/>
            <person name="Goker M."/>
            <person name="Woyke T."/>
            <person name="Bristow J."/>
            <person name="Eisen J.A."/>
            <person name="Markowitz V."/>
            <person name="Hugenholtz P."/>
            <person name="Kyrpides N.C."/>
            <person name="Klenk H.P."/>
            <person name="Detter J.C."/>
        </authorList>
    </citation>
    <scope>NUCLEOTIDE SEQUENCE [LARGE SCALE GENOMIC DNA]</scope>
    <source>
        <strain evidence="3">ATCC BAA-921 / DSM 16994 / JCM 11577 / YK-1</strain>
    </source>
</reference>
<dbReference type="RefSeq" id="WP_013459597.1">
    <property type="nucleotide sequence ID" value="NC_014762.1"/>
</dbReference>
<organism evidence="2 3">
    <name type="scientific">Sulfuricurvum kujiense (strain ATCC BAA-921 / DSM 16994 / JCM 11577 / YK-1)</name>
    <dbReference type="NCBI Taxonomy" id="709032"/>
    <lineage>
        <taxon>Bacteria</taxon>
        <taxon>Pseudomonadati</taxon>
        <taxon>Campylobacterota</taxon>
        <taxon>Epsilonproteobacteria</taxon>
        <taxon>Campylobacterales</taxon>
        <taxon>Sulfurimonadaceae</taxon>
        <taxon>Sulfuricurvum</taxon>
    </lineage>
</organism>
<dbReference type="Pfam" id="PF03646">
    <property type="entry name" value="FlaG"/>
    <property type="match status" value="1"/>
</dbReference>
<gene>
    <name evidence="2" type="ordered locus">Sulku_0734</name>
</gene>
<dbReference type="EMBL" id="CP002355">
    <property type="protein sequence ID" value="ADR33400.1"/>
    <property type="molecule type" value="Genomic_DNA"/>
</dbReference>
<evidence type="ECO:0000313" key="2">
    <source>
        <dbReference type="EMBL" id="ADR33400.1"/>
    </source>
</evidence>
<dbReference type="STRING" id="709032.Sulku_0734"/>
<proteinExistence type="predicted"/>
<dbReference type="KEGG" id="sku:Sulku_0734"/>